<organism evidence="5 6">
    <name type="scientific">Cystoisospora suis</name>
    <dbReference type="NCBI Taxonomy" id="483139"/>
    <lineage>
        <taxon>Eukaryota</taxon>
        <taxon>Sar</taxon>
        <taxon>Alveolata</taxon>
        <taxon>Apicomplexa</taxon>
        <taxon>Conoidasida</taxon>
        <taxon>Coccidia</taxon>
        <taxon>Eucoccidiorida</taxon>
        <taxon>Eimeriorina</taxon>
        <taxon>Sarcocystidae</taxon>
        <taxon>Cystoisospora</taxon>
    </lineage>
</organism>
<keyword evidence="4" id="KW-0175">Coiled coil</keyword>
<accession>A0A2C6KJ77</accession>
<evidence type="ECO:0000256" key="3">
    <source>
        <dbReference type="RuleBase" id="RU364030"/>
    </source>
</evidence>
<dbReference type="OrthoDB" id="329454at2759"/>
<dbReference type="VEuPathDB" id="ToxoDB:CSUI_005608"/>
<comment type="subcellular location">
    <subcellularLocation>
        <location evidence="3">Cytoplasm</location>
        <location evidence="3">Cytoskeleton</location>
    </subcellularLocation>
</comment>
<dbReference type="PANTHER" id="PTHR21500">
    <property type="entry name" value="TUBULIN-SPECIFIC CHAPERONE A"/>
    <property type="match status" value="1"/>
</dbReference>
<sequence length="184" mass="20259">MATLAGSEYVRFLRIKHKVIQRLTKELKSYQLEVEQHKATVARMKAERREPSDIKQQQNVLDETVIMVPDAEQRLLKACVELDDYMLSNASCMASVQRALARPLDAGSGDSRPALIAPAECDRGASESGESVQQSLDKEVEGIVTTLKSLEDELPHLQIVLKALDSTGTQECASSASESDDEEV</sequence>
<reference evidence="5 6" key="1">
    <citation type="journal article" date="2017" name="Int. J. Parasitol.">
        <title>The genome of the protozoan parasite Cystoisospora suis and a reverse vaccinology approach to identify vaccine candidates.</title>
        <authorList>
            <person name="Palmieri N."/>
            <person name="Shrestha A."/>
            <person name="Ruttkowski B."/>
            <person name="Beck T."/>
            <person name="Vogl C."/>
            <person name="Tomley F."/>
            <person name="Blake D.P."/>
            <person name="Joachim A."/>
        </authorList>
    </citation>
    <scope>NUCLEOTIDE SEQUENCE [LARGE SCALE GENOMIC DNA]</scope>
    <source>
        <strain evidence="5 6">Wien I</strain>
    </source>
</reference>
<dbReference type="Proteomes" id="UP000221165">
    <property type="component" value="Unassembled WGS sequence"/>
</dbReference>
<dbReference type="Pfam" id="PF02970">
    <property type="entry name" value="TBCA"/>
    <property type="match status" value="1"/>
</dbReference>
<dbReference type="GO" id="GO:0005874">
    <property type="term" value="C:microtubule"/>
    <property type="evidence" value="ECO:0007669"/>
    <property type="project" value="UniProtKB-KW"/>
</dbReference>
<name>A0A2C6KJ77_9APIC</name>
<dbReference type="RefSeq" id="XP_067922247.1">
    <property type="nucleotide sequence ID" value="XM_068065779.1"/>
</dbReference>
<keyword evidence="3" id="KW-0206">Cytoskeleton</keyword>
<evidence type="ECO:0000256" key="1">
    <source>
        <dbReference type="ARBA" id="ARBA00006806"/>
    </source>
</evidence>
<dbReference type="Gene3D" id="1.20.58.90">
    <property type="match status" value="1"/>
</dbReference>
<dbReference type="InterPro" id="IPR036126">
    <property type="entry name" value="TBCA_sf"/>
</dbReference>
<keyword evidence="3" id="KW-0963">Cytoplasm</keyword>
<evidence type="ECO:0000256" key="4">
    <source>
        <dbReference type="SAM" id="Coils"/>
    </source>
</evidence>
<keyword evidence="3" id="KW-0493">Microtubule</keyword>
<dbReference type="PANTHER" id="PTHR21500:SF0">
    <property type="entry name" value="TUBULIN-SPECIFIC CHAPERONE A"/>
    <property type="match status" value="1"/>
</dbReference>
<evidence type="ECO:0000313" key="5">
    <source>
        <dbReference type="EMBL" id="PHJ20560.1"/>
    </source>
</evidence>
<comment type="subunit">
    <text evidence="3">Supercomplex made of cofactors A to E. Cofactors A and D function by capturing and stabilizing tubulin in a quasi-native conformation. Cofactor E binds to the cofactor D-tubulin complex; interaction with cofactor C then causes the release of tubulin polypeptides that are committed to the native state.</text>
</comment>
<dbReference type="GO" id="GO:0048487">
    <property type="term" value="F:beta-tubulin binding"/>
    <property type="evidence" value="ECO:0007669"/>
    <property type="project" value="InterPro"/>
</dbReference>
<dbReference type="GO" id="GO:0007021">
    <property type="term" value="P:tubulin complex assembly"/>
    <property type="evidence" value="ECO:0007669"/>
    <property type="project" value="UniProtKB-UniRule"/>
</dbReference>
<dbReference type="GO" id="GO:0005829">
    <property type="term" value="C:cytosol"/>
    <property type="evidence" value="ECO:0007669"/>
    <property type="project" value="TreeGrafter"/>
</dbReference>
<comment type="similarity">
    <text evidence="1 3">Belongs to the TBCA family.</text>
</comment>
<keyword evidence="6" id="KW-1185">Reference proteome</keyword>
<dbReference type="GeneID" id="94428990"/>
<comment type="caution">
    <text evidence="5">The sequence shown here is derived from an EMBL/GenBank/DDBJ whole genome shotgun (WGS) entry which is preliminary data.</text>
</comment>
<gene>
    <name evidence="5" type="ORF">CSUI_005608</name>
</gene>
<protein>
    <recommendedName>
        <fullName evidence="3">Tubulin-specific chaperone A</fullName>
    </recommendedName>
</protein>
<dbReference type="InterPro" id="IPR004226">
    <property type="entry name" value="TBCA"/>
</dbReference>
<dbReference type="GO" id="GO:0007023">
    <property type="term" value="P:post-chaperonin tubulin folding pathway"/>
    <property type="evidence" value="ECO:0007669"/>
    <property type="project" value="UniProtKB-UniRule"/>
</dbReference>
<proteinExistence type="inferred from homology"/>
<evidence type="ECO:0000256" key="2">
    <source>
        <dbReference type="ARBA" id="ARBA00023186"/>
    </source>
</evidence>
<dbReference type="SUPFAM" id="SSF46988">
    <property type="entry name" value="Tubulin chaperone cofactor A"/>
    <property type="match status" value="1"/>
</dbReference>
<evidence type="ECO:0000313" key="6">
    <source>
        <dbReference type="Proteomes" id="UP000221165"/>
    </source>
</evidence>
<dbReference type="AlphaFoldDB" id="A0A2C6KJ77"/>
<dbReference type="EMBL" id="MIGC01002716">
    <property type="protein sequence ID" value="PHJ20560.1"/>
    <property type="molecule type" value="Genomic_DNA"/>
</dbReference>
<feature type="coiled-coil region" evidence="4">
    <location>
        <begin position="20"/>
        <end position="47"/>
    </location>
</feature>
<keyword evidence="2 3" id="KW-0143">Chaperone</keyword>